<feature type="short sequence motif" description="GXSXG" evidence="4">
    <location>
        <begin position="949"/>
        <end position="953"/>
    </location>
</feature>
<feature type="active site" description="Proton acceptor" evidence="4">
    <location>
        <position position="1087"/>
    </location>
</feature>
<dbReference type="Proteomes" id="UP000663860">
    <property type="component" value="Unassembled WGS sequence"/>
</dbReference>
<evidence type="ECO:0000256" key="1">
    <source>
        <dbReference type="ARBA" id="ARBA00010240"/>
    </source>
</evidence>
<feature type="active site" description="Nucleophile" evidence="4">
    <location>
        <position position="951"/>
    </location>
</feature>
<dbReference type="PROSITE" id="PS50005">
    <property type="entry name" value="TPR"/>
    <property type="match status" value="1"/>
</dbReference>
<keyword evidence="3" id="KW-0802">TPR repeat</keyword>
<dbReference type="CDD" id="cd07199">
    <property type="entry name" value="Pat17_PNPLA8_PNPLA9_like"/>
    <property type="match status" value="1"/>
</dbReference>
<dbReference type="PANTHER" id="PTHR32176:SF92">
    <property type="entry name" value="XYLOSE ISOMERASE"/>
    <property type="match status" value="1"/>
</dbReference>
<dbReference type="SUPFAM" id="SSF48452">
    <property type="entry name" value="TPR-like"/>
    <property type="match status" value="1"/>
</dbReference>
<organism evidence="7 8">
    <name type="scientific">Adineta steineri</name>
    <dbReference type="NCBI Taxonomy" id="433720"/>
    <lineage>
        <taxon>Eukaryota</taxon>
        <taxon>Metazoa</taxon>
        <taxon>Spiralia</taxon>
        <taxon>Gnathifera</taxon>
        <taxon>Rotifera</taxon>
        <taxon>Eurotatoria</taxon>
        <taxon>Bdelloidea</taxon>
        <taxon>Adinetida</taxon>
        <taxon>Adinetidae</taxon>
        <taxon>Adineta</taxon>
    </lineage>
</organism>
<dbReference type="Gene3D" id="1.25.40.10">
    <property type="entry name" value="Tetratricopeptide repeat domain"/>
    <property type="match status" value="1"/>
</dbReference>
<dbReference type="SMART" id="SM00028">
    <property type="entry name" value="TPR"/>
    <property type="match status" value="1"/>
</dbReference>
<dbReference type="InterPro" id="IPR019734">
    <property type="entry name" value="TPR_rpt"/>
</dbReference>
<evidence type="ECO:0000313" key="8">
    <source>
        <dbReference type="Proteomes" id="UP000663868"/>
    </source>
</evidence>
<dbReference type="Pfam" id="PF01734">
    <property type="entry name" value="Patatin"/>
    <property type="match status" value="1"/>
</dbReference>
<dbReference type="EMBL" id="CAJNOE010000067">
    <property type="protein sequence ID" value="CAF0850096.1"/>
    <property type="molecule type" value="Genomic_DNA"/>
</dbReference>
<feature type="domain" description="PNPLA" evidence="5">
    <location>
        <begin position="913"/>
        <end position="1100"/>
    </location>
</feature>
<evidence type="ECO:0000256" key="3">
    <source>
        <dbReference type="PROSITE-ProRule" id="PRU00339"/>
    </source>
</evidence>
<protein>
    <recommendedName>
        <fullName evidence="5">PNPLA domain-containing protein</fullName>
    </recommendedName>
</protein>
<dbReference type="GO" id="GO:0016042">
    <property type="term" value="P:lipid catabolic process"/>
    <property type="evidence" value="ECO:0007669"/>
    <property type="project" value="UniProtKB-UniRule"/>
</dbReference>
<evidence type="ECO:0000313" key="6">
    <source>
        <dbReference type="EMBL" id="CAF0850096.1"/>
    </source>
</evidence>
<dbReference type="GO" id="GO:0004620">
    <property type="term" value="F:phospholipase activity"/>
    <property type="evidence" value="ECO:0007669"/>
    <property type="project" value="TreeGrafter"/>
</dbReference>
<dbReference type="InterPro" id="IPR016035">
    <property type="entry name" value="Acyl_Trfase/lysoPLipase"/>
</dbReference>
<feature type="repeat" description="TPR" evidence="3">
    <location>
        <begin position="837"/>
        <end position="870"/>
    </location>
</feature>
<keyword evidence="4" id="KW-0442">Lipid degradation</keyword>
<dbReference type="AlphaFoldDB" id="A0A819XWS3"/>
<dbReference type="PROSITE" id="PS51635">
    <property type="entry name" value="PNPLA"/>
    <property type="match status" value="1"/>
</dbReference>
<sequence length="1227" mass="138357">MTIGKENWDIAVEYKAARKQEWKKLKRLTHDIVVRFTDQELEYHQHHYAVQAYEQYRAAARELEASESSSIVKKIELRKYMALSLYLAGPKQRLEAQIYVIAGIHLAVMSHHMAFCKDSLEELGLLLRKIHGADTLSCVPSISIDLVLKKDESALGNALTAYNQGSISLRELEVTISSELRMTILNRYSLRTEERKIAISEESTLQVRKKGVEFMVKAAAGTGFGFVTATGVVTKAIADLSSGATLGTLFGGPLGTVIGIGIGLTSLVGGTLLGYISLKKSSPYLKEPEIRRALNTIIEDVFNHYKSERYSEALHCLSTPYDNNKTLLSIRDIETGSIYKVLLDIQPPSIVDTLSDHDFPPEGIAYFLALLGEILLVAPQLKPKKAVPANMTLELPDYAYFNQLAIKIFEEIWTNQSLTERASNIDAQIKSKISLAKKIYIEKVVTKTLAYAYSVSKDYIEERLVTPVSVRLDELKNIAQINYAIAQIISGGKENLKKSVNTIKDIKKKLSKESDDRKMFIMTEIRLQALGDLLAAFGYPDDVSVNRDGSFYGRTTFPELEGPILLRTIDKVIFDNQQVSYCESIVLLDDDDSDKFMLLDSILGGILRLNKNKFVDDVSDAYSKGKLITWMNDIMKQKNLIAIDDWKASFMEEKHTFPYQYLKILSTIYNLIFKPCVIKYTQSHGYVFSPTNDIVNFSKNESTATVYVLIENSNSTLQNDWVVKGAFMSDSIPLNYINNQIEFARDPHLKADLFNKIGLYHQRQAEKADKSHHLTALPKWSNAMSFYTDSLKLDKSNLGARFGFAKCLIKLSKYKQAETFLTTEVKEKGCDNFLNTAERWFLLGVVKRKLGKFGEALHSINEALKLKENFVEAQNEYKVISKLREEPILKRIEVHERMNIIHRESARKDYNILSIDGGGIRGLIPAVWVSELERRTGLTSCSMFHMIAGTSTGAIIAAGLACPSENKTVGPRYTAMDIVKLYTTRSNRVFSDKASIITSLASGYKYTDNGRKKLFDDYFENIRLSQTLTELVITAVQSGSSRTDIFRRSESLLDHNKNHKLADILMCTSAAPTYFPPYNLNGTVFVDGGVQANNPAMVAYVEACSNGVHGDNISVLSLGTGDYVPDPLHPNANRNLLFWLKNKESVLKVIFDGPQNNIDYQLHHMLGSEKYHRWQVWLEEPIALDDIKEETLNQLMELAREHFEEMEALDNNNRLGNLIERLKGKTI</sequence>
<feature type="short sequence motif" description="GXGXXG" evidence="4">
    <location>
        <begin position="917"/>
        <end position="922"/>
    </location>
</feature>
<keyword evidence="4" id="KW-0378">Hydrolase</keyword>
<feature type="short sequence motif" description="DGA/G" evidence="4">
    <location>
        <begin position="1087"/>
        <end position="1089"/>
    </location>
</feature>
<comment type="caution">
    <text evidence="7">The sequence shown here is derived from an EMBL/GenBank/DDBJ whole genome shotgun (WGS) entry which is preliminary data.</text>
</comment>
<dbReference type="EMBL" id="CAJOBB010005816">
    <property type="protein sequence ID" value="CAF4141551.1"/>
    <property type="molecule type" value="Genomic_DNA"/>
</dbReference>
<dbReference type="GO" id="GO:0047372">
    <property type="term" value="F:monoacylglycerol lipase activity"/>
    <property type="evidence" value="ECO:0007669"/>
    <property type="project" value="TreeGrafter"/>
</dbReference>
<dbReference type="InterPro" id="IPR002641">
    <property type="entry name" value="PNPLA_dom"/>
</dbReference>
<gene>
    <name evidence="6" type="ORF">IZO911_LOCUS9544</name>
    <name evidence="7" type="ORF">KXQ929_LOCUS36734</name>
</gene>
<name>A0A819XWS3_9BILA</name>
<dbReference type="SUPFAM" id="SSF52151">
    <property type="entry name" value="FabD/lysophospholipase-like"/>
    <property type="match status" value="1"/>
</dbReference>
<evidence type="ECO:0000313" key="7">
    <source>
        <dbReference type="EMBL" id="CAF4141551.1"/>
    </source>
</evidence>
<dbReference type="Gene3D" id="3.40.1090.10">
    <property type="entry name" value="Cytosolic phospholipase A2 catalytic domain"/>
    <property type="match status" value="1"/>
</dbReference>
<keyword evidence="2 4" id="KW-0443">Lipid metabolism</keyword>
<dbReference type="InterPro" id="IPR011990">
    <property type="entry name" value="TPR-like_helical_dom_sf"/>
</dbReference>
<dbReference type="Proteomes" id="UP000663868">
    <property type="component" value="Unassembled WGS sequence"/>
</dbReference>
<proteinExistence type="inferred from homology"/>
<dbReference type="PANTHER" id="PTHR32176">
    <property type="entry name" value="XYLOSE ISOMERASE"/>
    <property type="match status" value="1"/>
</dbReference>
<comment type="similarity">
    <text evidence="1">Belongs to the patatin family.</text>
</comment>
<reference evidence="7" key="1">
    <citation type="submission" date="2021-02" db="EMBL/GenBank/DDBJ databases">
        <authorList>
            <person name="Nowell W R."/>
        </authorList>
    </citation>
    <scope>NUCLEOTIDE SEQUENCE</scope>
</reference>
<evidence type="ECO:0000256" key="4">
    <source>
        <dbReference type="PROSITE-ProRule" id="PRU01161"/>
    </source>
</evidence>
<evidence type="ECO:0000259" key="5">
    <source>
        <dbReference type="PROSITE" id="PS51635"/>
    </source>
</evidence>
<evidence type="ECO:0000256" key="2">
    <source>
        <dbReference type="ARBA" id="ARBA00023098"/>
    </source>
</evidence>
<accession>A0A819XWS3</accession>